<reference evidence="2" key="1">
    <citation type="submission" date="2021-04" db="EMBL/GenBank/DDBJ databases">
        <title>Draft genome sequence of Xylanibacillus composti strain K13.</title>
        <authorList>
            <person name="Uke A."/>
            <person name="Chhe C."/>
            <person name="Baramee S."/>
            <person name="Kosugi A."/>
        </authorList>
    </citation>
    <scope>NUCLEOTIDE SEQUENCE</scope>
    <source>
        <strain evidence="2">K13</strain>
    </source>
</reference>
<feature type="domain" description="Aminoglycoside phosphotransferase" evidence="1">
    <location>
        <begin position="81"/>
        <end position="261"/>
    </location>
</feature>
<dbReference type="Gene3D" id="3.90.1200.10">
    <property type="match status" value="1"/>
</dbReference>
<keyword evidence="3" id="KW-1185">Reference proteome</keyword>
<protein>
    <submittedName>
        <fullName evidence="2">Aminoglycoside phosphotransferase</fullName>
    </submittedName>
</protein>
<dbReference type="SUPFAM" id="SSF56112">
    <property type="entry name" value="Protein kinase-like (PK-like)"/>
    <property type="match status" value="1"/>
</dbReference>
<accession>A0A8J4H1E0</accession>
<dbReference type="InterPro" id="IPR002575">
    <property type="entry name" value="Aminoglycoside_PTrfase"/>
</dbReference>
<dbReference type="Proteomes" id="UP000677918">
    <property type="component" value="Unassembled WGS sequence"/>
</dbReference>
<dbReference type="InterPro" id="IPR011009">
    <property type="entry name" value="Kinase-like_dom_sf"/>
</dbReference>
<dbReference type="Pfam" id="PF01636">
    <property type="entry name" value="APH"/>
    <property type="match status" value="1"/>
</dbReference>
<evidence type="ECO:0000313" key="3">
    <source>
        <dbReference type="Proteomes" id="UP000677918"/>
    </source>
</evidence>
<comment type="caution">
    <text evidence="2">The sequence shown here is derived from an EMBL/GenBank/DDBJ whole genome shotgun (WGS) entry which is preliminary data.</text>
</comment>
<sequence length="321" mass="37550">MAMNNHLNQKDLQTYVKNVLGSSYEVKQATRLHGGAQKVIWKVDATNGFSCVLYVWELAENYFEEDIVRGGIHAQTYGSEPFRRAHDEMGKLGVRVPVLYDLNQERDKYPFDYALVEYIEGRKAESYMQHADKRVQDDVFERLGAMVQHMHTRERKEYGVPGLEAKAADCHHILLENARIQLSYLIEHEDTIREHRNKLLDVLAELASNIRPRRRYGWIHGELGPDHVLVNDLLEPCLIDIEGAQYFDIEHEHAFLQLRFGEHYRYFSTDRLDPDRMRFYRFHHHISLTSGGLKLLHRGFPDQAFAERLAAYHAACLLQYL</sequence>
<gene>
    <name evidence="2" type="ORF">XYCOK13_19720</name>
</gene>
<evidence type="ECO:0000259" key="1">
    <source>
        <dbReference type="Pfam" id="PF01636"/>
    </source>
</evidence>
<dbReference type="AlphaFoldDB" id="A0A8J4H1E0"/>
<name>A0A8J4H1E0_9BACL</name>
<dbReference type="EMBL" id="BOVK01000024">
    <property type="protein sequence ID" value="GIQ69148.1"/>
    <property type="molecule type" value="Genomic_DNA"/>
</dbReference>
<proteinExistence type="predicted"/>
<evidence type="ECO:0000313" key="2">
    <source>
        <dbReference type="EMBL" id="GIQ69148.1"/>
    </source>
</evidence>
<organism evidence="2 3">
    <name type="scientific">Xylanibacillus composti</name>
    <dbReference type="NCBI Taxonomy" id="1572762"/>
    <lineage>
        <taxon>Bacteria</taxon>
        <taxon>Bacillati</taxon>
        <taxon>Bacillota</taxon>
        <taxon>Bacilli</taxon>
        <taxon>Bacillales</taxon>
        <taxon>Paenibacillaceae</taxon>
        <taxon>Xylanibacillus</taxon>
    </lineage>
</organism>